<gene>
    <name evidence="3" type="ORF">ASPBRDRAFT_78439</name>
</gene>
<dbReference type="RefSeq" id="XP_067474535.1">
    <property type="nucleotide sequence ID" value="XM_067629413.1"/>
</dbReference>
<dbReference type="GeneID" id="93581900"/>
<protein>
    <recommendedName>
        <fullName evidence="2">Intradiol ring-cleavage dioxygenases domain-containing protein</fullName>
    </recommendedName>
</protein>
<evidence type="ECO:0000259" key="2">
    <source>
        <dbReference type="Pfam" id="PF00775"/>
    </source>
</evidence>
<dbReference type="InterPro" id="IPR000627">
    <property type="entry name" value="Intradiol_dOase_C"/>
</dbReference>
<sequence length="384" mass="41075">MVRILSPLAISVAMLASLGLAHPGHDVKQEAAERAAFLKRAPVQSRSLAQCASTLKARGVEDSNVARRANALENLRRKRGLSNNQYLKARDLDSVLNTDHHSNLTGVNPSTDPSVLFASGGTCIVQPEVTQGPYFIAGELIRRNVAEDQDGVPLFMDIQLIDTNTCEPLPNIYTDIWHCNATGVYSGVVESGNGNSNDESNLNTTFLRGVQPSGDDGVVRFESIFPGHYTGRAVHIHVVTHPANETKILPNGTIAGIYDGHSSHVGQIFFDQDLITEVEKTSPYSTNTQSLTENADDSILETEADTTDPFMEYVLLGDSVSDGIFAWISIGVDGTRDDSLSPEGYWTEDGGEVNDDFVMNMAGMGDIGAVGSSSSASPSATASA</sequence>
<feature type="signal peptide" evidence="1">
    <location>
        <begin position="1"/>
        <end position="21"/>
    </location>
</feature>
<dbReference type="Pfam" id="PF00775">
    <property type="entry name" value="Dioxygenase_C"/>
    <property type="match status" value="1"/>
</dbReference>
<keyword evidence="1" id="KW-0732">Signal</keyword>
<reference evidence="4" key="1">
    <citation type="journal article" date="2017" name="Genome Biol.">
        <title>Comparative genomics reveals high biological diversity and specific adaptations in the industrially and medically important fungal genus Aspergillus.</title>
        <authorList>
            <person name="de Vries R.P."/>
            <person name="Riley R."/>
            <person name="Wiebenga A."/>
            <person name="Aguilar-Osorio G."/>
            <person name="Amillis S."/>
            <person name="Uchima C.A."/>
            <person name="Anderluh G."/>
            <person name="Asadollahi M."/>
            <person name="Askin M."/>
            <person name="Barry K."/>
            <person name="Battaglia E."/>
            <person name="Bayram O."/>
            <person name="Benocci T."/>
            <person name="Braus-Stromeyer S.A."/>
            <person name="Caldana C."/>
            <person name="Canovas D."/>
            <person name="Cerqueira G.C."/>
            <person name="Chen F."/>
            <person name="Chen W."/>
            <person name="Choi C."/>
            <person name="Clum A."/>
            <person name="Dos Santos R.A."/>
            <person name="Damasio A.R."/>
            <person name="Diallinas G."/>
            <person name="Emri T."/>
            <person name="Fekete E."/>
            <person name="Flipphi M."/>
            <person name="Freyberg S."/>
            <person name="Gallo A."/>
            <person name="Gournas C."/>
            <person name="Habgood R."/>
            <person name="Hainaut M."/>
            <person name="Harispe M.L."/>
            <person name="Henrissat B."/>
            <person name="Hilden K.S."/>
            <person name="Hope R."/>
            <person name="Hossain A."/>
            <person name="Karabika E."/>
            <person name="Karaffa L."/>
            <person name="Karanyi Z."/>
            <person name="Krasevec N."/>
            <person name="Kuo A."/>
            <person name="Kusch H."/>
            <person name="LaButti K."/>
            <person name="Lagendijk E.L."/>
            <person name="Lapidus A."/>
            <person name="Levasseur A."/>
            <person name="Lindquist E."/>
            <person name="Lipzen A."/>
            <person name="Logrieco A.F."/>
            <person name="MacCabe A."/>
            <person name="Maekelae M.R."/>
            <person name="Malavazi I."/>
            <person name="Melin P."/>
            <person name="Meyer V."/>
            <person name="Mielnichuk N."/>
            <person name="Miskei M."/>
            <person name="Molnar A.P."/>
            <person name="Mule G."/>
            <person name="Ngan C.Y."/>
            <person name="Orejas M."/>
            <person name="Orosz E."/>
            <person name="Ouedraogo J.P."/>
            <person name="Overkamp K.M."/>
            <person name="Park H.-S."/>
            <person name="Perrone G."/>
            <person name="Piumi F."/>
            <person name="Punt P.J."/>
            <person name="Ram A.F."/>
            <person name="Ramon A."/>
            <person name="Rauscher S."/>
            <person name="Record E."/>
            <person name="Riano-Pachon D.M."/>
            <person name="Robert V."/>
            <person name="Roehrig J."/>
            <person name="Ruller R."/>
            <person name="Salamov A."/>
            <person name="Salih N.S."/>
            <person name="Samson R.A."/>
            <person name="Sandor E."/>
            <person name="Sanguinetti M."/>
            <person name="Schuetze T."/>
            <person name="Sepcic K."/>
            <person name="Shelest E."/>
            <person name="Sherlock G."/>
            <person name="Sophianopoulou V."/>
            <person name="Squina F.M."/>
            <person name="Sun H."/>
            <person name="Susca A."/>
            <person name="Todd R.B."/>
            <person name="Tsang A."/>
            <person name="Unkles S.E."/>
            <person name="van de Wiele N."/>
            <person name="van Rossen-Uffink D."/>
            <person name="Oliveira J.V."/>
            <person name="Vesth T.C."/>
            <person name="Visser J."/>
            <person name="Yu J.-H."/>
            <person name="Zhou M."/>
            <person name="Andersen M.R."/>
            <person name="Archer D.B."/>
            <person name="Baker S.E."/>
            <person name="Benoit I."/>
            <person name="Brakhage A.A."/>
            <person name="Braus G.H."/>
            <person name="Fischer R."/>
            <person name="Frisvad J.C."/>
            <person name="Goldman G.H."/>
            <person name="Houbraken J."/>
            <person name="Oakley B."/>
            <person name="Pocsi I."/>
            <person name="Scazzocchio C."/>
            <person name="Seiboth B."/>
            <person name="vanKuyk P.A."/>
            <person name="Wortman J."/>
            <person name="Dyer P.S."/>
            <person name="Grigoriev I.V."/>
        </authorList>
    </citation>
    <scope>NUCLEOTIDE SEQUENCE [LARGE SCALE GENOMIC DNA]</scope>
    <source>
        <strain evidence="4">CBS 101740 / IMI 381727 / IBT 21946</strain>
    </source>
</reference>
<dbReference type="Gene3D" id="2.60.130.10">
    <property type="entry name" value="Aromatic compound dioxygenase"/>
    <property type="match status" value="1"/>
</dbReference>
<dbReference type="GO" id="GO:0008199">
    <property type="term" value="F:ferric iron binding"/>
    <property type="evidence" value="ECO:0007669"/>
    <property type="project" value="InterPro"/>
</dbReference>
<dbReference type="Proteomes" id="UP000184499">
    <property type="component" value="Unassembled WGS sequence"/>
</dbReference>
<accession>A0A1L9U6H7</accession>
<name>A0A1L9U6H7_ASPBC</name>
<dbReference type="STRING" id="767769.A0A1L9U6H7"/>
<dbReference type="OMA" id="FAGQNSC"/>
<dbReference type="CDD" id="cd03457">
    <property type="entry name" value="intradiol_dioxygenase_like"/>
    <property type="match status" value="1"/>
</dbReference>
<evidence type="ECO:0000313" key="4">
    <source>
        <dbReference type="Proteomes" id="UP000184499"/>
    </source>
</evidence>
<evidence type="ECO:0000313" key="3">
    <source>
        <dbReference type="EMBL" id="OJJ67286.1"/>
    </source>
</evidence>
<dbReference type="GO" id="GO:0016702">
    <property type="term" value="F:oxidoreductase activity, acting on single donors with incorporation of molecular oxygen, incorporation of two atoms of oxygen"/>
    <property type="evidence" value="ECO:0007669"/>
    <property type="project" value="InterPro"/>
</dbReference>
<dbReference type="VEuPathDB" id="FungiDB:ASPBRDRAFT_78439"/>
<dbReference type="AlphaFoldDB" id="A0A1L9U6H7"/>
<dbReference type="InterPro" id="IPR015889">
    <property type="entry name" value="Intradiol_dOase_core"/>
</dbReference>
<dbReference type="PANTHER" id="PTHR34315">
    <property type="match status" value="1"/>
</dbReference>
<feature type="chain" id="PRO_5012883097" description="Intradiol ring-cleavage dioxygenases domain-containing protein" evidence="1">
    <location>
        <begin position="22"/>
        <end position="384"/>
    </location>
</feature>
<evidence type="ECO:0000256" key="1">
    <source>
        <dbReference type="SAM" id="SignalP"/>
    </source>
</evidence>
<dbReference type="EMBL" id="KV878694">
    <property type="protein sequence ID" value="OJJ67286.1"/>
    <property type="molecule type" value="Genomic_DNA"/>
</dbReference>
<keyword evidence="4" id="KW-1185">Reference proteome</keyword>
<dbReference type="SUPFAM" id="SSF49482">
    <property type="entry name" value="Aromatic compound dioxygenase"/>
    <property type="match status" value="1"/>
</dbReference>
<dbReference type="OrthoDB" id="121380at2759"/>
<proteinExistence type="predicted"/>
<dbReference type="PANTHER" id="PTHR34315:SF1">
    <property type="entry name" value="INTRADIOL RING-CLEAVAGE DIOXYGENASES DOMAIN-CONTAINING PROTEIN-RELATED"/>
    <property type="match status" value="1"/>
</dbReference>
<feature type="domain" description="Intradiol ring-cleavage dioxygenases" evidence="2">
    <location>
        <begin position="141"/>
        <end position="233"/>
    </location>
</feature>
<organism evidence="3 4">
    <name type="scientific">Aspergillus brasiliensis (strain CBS 101740 / IMI 381727 / IBT 21946)</name>
    <dbReference type="NCBI Taxonomy" id="767769"/>
    <lineage>
        <taxon>Eukaryota</taxon>
        <taxon>Fungi</taxon>
        <taxon>Dikarya</taxon>
        <taxon>Ascomycota</taxon>
        <taxon>Pezizomycotina</taxon>
        <taxon>Eurotiomycetes</taxon>
        <taxon>Eurotiomycetidae</taxon>
        <taxon>Eurotiales</taxon>
        <taxon>Aspergillaceae</taxon>
        <taxon>Aspergillus</taxon>
        <taxon>Aspergillus subgen. Circumdati</taxon>
    </lineage>
</organism>